<dbReference type="RefSeq" id="WP_321553134.1">
    <property type="nucleotide sequence ID" value="NZ_JAXIVU010000005.1"/>
</dbReference>
<dbReference type="EMBL" id="JAXIVU010000005">
    <property type="protein sequence ID" value="MDY7219038.1"/>
    <property type="molecule type" value="Genomic_DNA"/>
</dbReference>
<evidence type="ECO:0000256" key="7">
    <source>
        <dbReference type="RuleBase" id="RU365034"/>
    </source>
</evidence>
<evidence type="ECO:0000256" key="1">
    <source>
        <dbReference type="ARBA" id="ARBA00001933"/>
    </source>
</evidence>
<dbReference type="GO" id="GO:0045303">
    <property type="term" value="F:diaminobutyrate-2-oxoglutarate transaminase activity"/>
    <property type="evidence" value="ECO:0007669"/>
    <property type="project" value="UniProtKB-EC"/>
</dbReference>
<dbReference type="NCBIfam" id="TIGR02407">
    <property type="entry name" value="ectoine_ectB"/>
    <property type="match status" value="1"/>
</dbReference>
<keyword evidence="4 7" id="KW-0808">Transferase</keyword>
<evidence type="ECO:0000256" key="5">
    <source>
        <dbReference type="ARBA" id="ARBA00022898"/>
    </source>
</evidence>
<comment type="function">
    <text evidence="7">Catalyzes reversively the conversion of L-aspartate beta-semialdehyde (ASA) to L-2,4-diaminobutyrate (DABA) by transamination with L-glutamate.</text>
</comment>
<dbReference type="PANTHER" id="PTHR43552">
    <property type="entry name" value="DIAMINOBUTYRATE--2-OXOGLUTARATE AMINOTRANSFERASE"/>
    <property type="match status" value="1"/>
</dbReference>
<dbReference type="InterPro" id="IPR015424">
    <property type="entry name" value="PyrdxlP-dep_Trfase"/>
</dbReference>
<gene>
    <name evidence="8" type="primary">ectB</name>
    <name evidence="8" type="ORF">TOI97_05560</name>
</gene>
<proteinExistence type="inferred from homology"/>
<dbReference type="InterPro" id="IPR004637">
    <property type="entry name" value="Dat"/>
</dbReference>
<dbReference type="NCBIfam" id="NF006733">
    <property type="entry name" value="PRK09264.1"/>
    <property type="match status" value="1"/>
</dbReference>
<evidence type="ECO:0000313" key="9">
    <source>
        <dbReference type="Proteomes" id="UP001294570"/>
    </source>
</evidence>
<keyword evidence="9" id="KW-1185">Reference proteome</keyword>
<dbReference type="SUPFAM" id="SSF53383">
    <property type="entry name" value="PLP-dependent transferases"/>
    <property type="match status" value="1"/>
</dbReference>
<dbReference type="Gene3D" id="3.90.1150.10">
    <property type="entry name" value="Aspartate Aminotransferase, domain 1"/>
    <property type="match status" value="1"/>
</dbReference>
<dbReference type="Proteomes" id="UP001294570">
    <property type="component" value="Unassembled WGS sequence"/>
</dbReference>
<sequence length="412" mass="45246">MNVFERYESNVRGYCRTWPVVFDKALNAKQWDVDGNEYIDFFSGAGVLNFGHNNLKIRQAMIDYLESGGVTHSLDMYSRSKREFIERFVNVILKPRGLDYKLQFTGPTGTNVVEAALKLARKVTGRRNVVAFTDGFHGMTLGALACTGNQKFHQAAGVELNNVIRVPFDGYLGDGVDTLEPLRRALQDTSSGITPPAAFILETIQAEGGINVASKEWLQQVQQLAREHGSLLIVDDIQASVGRTGHYFSFENLGIEPDLICMAKGIGGYGTPMGVLLIKPELDVWEPGEHTGTFRGQNLSFVAGAAALDYFENDDFLAEVKRKGAITEERLVEMIERANVDIELRGCGMMHGLDMVTGEKAAAVVASAFEQNLIIPTCGPNGRVVKVMPPLTIEDDVLEEGLARLEKAILSL</sequence>
<dbReference type="Pfam" id="PF00202">
    <property type="entry name" value="Aminotran_3"/>
    <property type="match status" value="1"/>
</dbReference>
<comment type="catalytic activity">
    <reaction evidence="7">
        <text>L-2,4-diaminobutanoate + 2-oxoglutarate = L-aspartate 4-semialdehyde + L-glutamate</text>
        <dbReference type="Rhea" id="RHEA:11160"/>
        <dbReference type="ChEBI" id="CHEBI:16810"/>
        <dbReference type="ChEBI" id="CHEBI:29985"/>
        <dbReference type="ChEBI" id="CHEBI:58761"/>
        <dbReference type="ChEBI" id="CHEBI:537519"/>
        <dbReference type="EC" id="2.6.1.76"/>
    </reaction>
</comment>
<keyword evidence="3 7" id="KW-0032">Aminotransferase</keyword>
<dbReference type="PANTHER" id="PTHR43552:SF2">
    <property type="entry name" value="DIAMINOBUTYRATE--2-OXOGLUTARATE TRANSAMINASE"/>
    <property type="match status" value="1"/>
</dbReference>
<dbReference type="InterPro" id="IPR015422">
    <property type="entry name" value="PyrdxlP-dep_Trfase_small"/>
</dbReference>
<protein>
    <recommendedName>
        <fullName evidence="7">Diaminobutyrate--2-oxoglutarate transaminase</fullName>
        <ecNumber evidence="7">2.6.1.76</ecNumber>
    </recommendedName>
    <alternativeName>
        <fullName evidence="7">DABA aminotransferase</fullName>
    </alternativeName>
</protein>
<dbReference type="PIRSF" id="PIRSF000521">
    <property type="entry name" value="Transaminase_4ab_Lys_Orn"/>
    <property type="match status" value="1"/>
</dbReference>
<dbReference type="InterPro" id="IPR015421">
    <property type="entry name" value="PyrdxlP-dep_Trfase_major"/>
</dbReference>
<reference evidence="8 9" key="1">
    <citation type="submission" date="2023-12" db="EMBL/GenBank/DDBJ databases">
        <title>Denitrificimonas halotolerans sp. nov.,a novel species isolated from landfill leachate.</title>
        <authorList>
            <person name="Wang S."/>
        </authorList>
    </citation>
    <scope>NUCLEOTIDE SEQUENCE [LARGE SCALE GENOMIC DNA]</scope>
    <source>
        <strain evidence="8 9">JX-1</strain>
    </source>
</reference>
<dbReference type="Gene3D" id="3.40.640.10">
    <property type="entry name" value="Type I PLP-dependent aspartate aminotransferase-like (Major domain)"/>
    <property type="match status" value="1"/>
</dbReference>
<dbReference type="EC" id="2.6.1.76" evidence="7"/>
<keyword evidence="5 6" id="KW-0663">Pyridoxal phosphate</keyword>
<comment type="similarity">
    <text evidence="2 6">Belongs to the class-III pyridoxal-phosphate-dependent aminotransferase family.</text>
</comment>
<comment type="pathway">
    <text evidence="7">Amine and polyamine biosynthesis; ectoine biosynthesis; L-ectoine from L-aspartate 4-semialdehyde: step 1/3.</text>
</comment>
<dbReference type="InterPro" id="IPR005814">
    <property type="entry name" value="Aminotrans_3"/>
</dbReference>
<evidence type="ECO:0000313" key="8">
    <source>
        <dbReference type="EMBL" id="MDY7219038.1"/>
    </source>
</evidence>
<evidence type="ECO:0000256" key="4">
    <source>
        <dbReference type="ARBA" id="ARBA00022679"/>
    </source>
</evidence>
<evidence type="ECO:0000256" key="2">
    <source>
        <dbReference type="ARBA" id="ARBA00008954"/>
    </source>
</evidence>
<dbReference type="InterPro" id="IPR012773">
    <property type="entry name" value="Ectoine_EctB"/>
</dbReference>
<dbReference type="NCBIfam" id="TIGR00709">
    <property type="entry name" value="dat"/>
    <property type="match status" value="1"/>
</dbReference>
<accession>A0ABU5GQ16</accession>
<evidence type="ECO:0000256" key="6">
    <source>
        <dbReference type="RuleBase" id="RU003560"/>
    </source>
</evidence>
<evidence type="ECO:0000256" key="3">
    <source>
        <dbReference type="ARBA" id="ARBA00022576"/>
    </source>
</evidence>
<comment type="caution">
    <text evidence="8">The sequence shown here is derived from an EMBL/GenBank/DDBJ whole genome shotgun (WGS) entry which is preliminary data.</text>
</comment>
<organism evidence="8 9">
    <name type="scientific">Denitrificimonas halotolerans</name>
    <dbReference type="NCBI Taxonomy" id="3098930"/>
    <lineage>
        <taxon>Bacteria</taxon>
        <taxon>Pseudomonadati</taxon>
        <taxon>Pseudomonadota</taxon>
        <taxon>Gammaproteobacteria</taxon>
        <taxon>Pseudomonadales</taxon>
        <taxon>Pseudomonadaceae</taxon>
        <taxon>Denitrificimonas</taxon>
    </lineage>
</organism>
<comment type="cofactor">
    <cofactor evidence="1 7">
        <name>pyridoxal 5'-phosphate</name>
        <dbReference type="ChEBI" id="CHEBI:597326"/>
    </cofactor>
</comment>
<dbReference type="CDD" id="cd00610">
    <property type="entry name" value="OAT_like"/>
    <property type="match status" value="1"/>
</dbReference>
<name>A0ABU5GQ16_9GAMM</name>